<reference evidence="1 2" key="1">
    <citation type="journal article" date="2019" name="Environ. Microbiol.">
        <title>At the nexus of three kingdoms: the genome of the mycorrhizal fungus Gigaspora margarita provides insights into plant, endobacterial and fungal interactions.</title>
        <authorList>
            <person name="Venice F."/>
            <person name="Ghignone S."/>
            <person name="Salvioli di Fossalunga A."/>
            <person name="Amselem J."/>
            <person name="Novero M."/>
            <person name="Xianan X."/>
            <person name="Sedzielewska Toro K."/>
            <person name="Morin E."/>
            <person name="Lipzen A."/>
            <person name="Grigoriev I.V."/>
            <person name="Henrissat B."/>
            <person name="Martin F.M."/>
            <person name="Bonfante P."/>
        </authorList>
    </citation>
    <scope>NUCLEOTIDE SEQUENCE [LARGE SCALE GENOMIC DNA]</scope>
    <source>
        <strain evidence="1 2">BEG34</strain>
    </source>
</reference>
<evidence type="ECO:0000313" key="1">
    <source>
        <dbReference type="EMBL" id="KAF0484405.1"/>
    </source>
</evidence>
<dbReference type="Proteomes" id="UP000439903">
    <property type="component" value="Unassembled WGS sequence"/>
</dbReference>
<dbReference type="EMBL" id="WTPW01000732">
    <property type="protein sequence ID" value="KAF0484405.1"/>
    <property type="molecule type" value="Genomic_DNA"/>
</dbReference>
<protein>
    <submittedName>
        <fullName evidence="1">Uncharacterized protein</fullName>
    </submittedName>
</protein>
<keyword evidence="2" id="KW-1185">Reference proteome</keyword>
<gene>
    <name evidence="1" type="ORF">F8M41_023007</name>
</gene>
<organism evidence="1 2">
    <name type="scientific">Gigaspora margarita</name>
    <dbReference type="NCBI Taxonomy" id="4874"/>
    <lineage>
        <taxon>Eukaryota</taxon>
        <taxon>Fungi</taxon>
        <taxon>Fungi incertae sedis</taxon>
        <taxon>Mucoromycota</taxon>
        <taxon>Glomeromycotina</taxon>
        <taxon>Glomeromycetes</taxon>
        <taxon>Diversisporales</taxon>
        <taxon>Gigasporaceae</taxon>
        <taxon>Gigaspora</taxon>
    </lineage>
</organism>
<accession>A0A8H4EHK4</accession>
<sequence length="109" mass="12474">MNPKGNIEVLKEIRVMSHVAIQQEHAIQREQTMNRPSIEDPILEVKAKIVELKITTNMGTNEETCTEIEIEEPEREVPNPKEQQQELIDLSAVDIEDPSQKTTIRALKC</sequence>
<name>A0A8H4EHK4_GIGMA</name>
<evidence type="ECO:0000313" key="2">
    <source>
        <dbReference type="Proteomes" id="UP000439903"/>
    </source>
</evidence>
<dbReference type="AlphaFoldDB" id="A0A8H4EHK4"/>
<comment type="caution">
    <text evidence="1">The sequence shown here is derived from an EMBL/GenBank/DDBJ whole genome shotgun (WGS) entry which is preliminary data.</text>
</comment>
<proteinExistence type="predicted"/>